<evidence type="ECO:0000313" key="10">
    <source>
        <dbReference type="EMBL" id="EGD72618.1"/>
    </source>
</evidence>
<name>F2U8B0_SALR5</name>
<keyword evidence="7" id="KW-1133">Transmembrane helix</keyword>
<evidence type="ECO:0000256" key="5">
    <source>
        <dbReference type="ARBA" id="ARBA00022787"/>
    </source>
</evidence>
<comment type="subcellular location">
    <subcellularLocation>
        <location evidence="1">Mitochondrion outer membrane</location>
        <topology evidence="1">Single-pass membrane protein</topology>
    </subcellularLocation>
</comment>
<evidence type="ECO:0000256" key="8">
    <source>
        <dbReference type="ARBA" id="ARBA00023128"/>
    </source>
</evidence>
<evidence type="ECO:0000256" key="4">
    <source>
        <dbReference type="ARBA" id="ARBA00022692"/>
    </source>
</evidence>
<dbReference type="Pfam" id="PF08038">
    <property type="entry name" value="Tom7"/>
    <property type="match status" value="1"/>
</dbReference>
<keyword evidence="9" id="KW-0472">Membrane</keyword>
<keyword evidence="6" id="KW-0653">Protein transport</keyword>
<comment type="similarity">
    <text evidence="2">Belongs to the Tom7 family.</text>
</comment>
<reference evidence="10" key="1">
    <citation type="submission" date="2009-08" db="EMBL/GenBank/DDBJ databases">
        <title>Annotation of Salpingoeca rosetta.</title>
        <authorList>
            <consortium name="The Broad Institute Genome Sequencing Platform"/>
            <person name="Russ C."/>
            <person name="Cuomo C."/>
            <person name="Burger G."/>
            <person name="Gray M.W."/>
            <person name="Holland P.W.H."/>
            <person name="King N."/>
            <person name="Lang F.B.F."/>
            <person name="Roger A.J."/>
            <person name="Ruiz-Trillo I."/>
            <person name="Young S.K."/>
            <person name="Zeng Q."/>
            <person name="Gargeya S."/>
            <person name="Alvarado L."/>
            <person name="Berlin A."/>
            <person name="Chapman S.B."/>
            <person name="Chen Z."/>
            <person name="Freedman E."/>
            <person name="Gellesch M."/>
            <person name="Goldberg J."/>
            <person name="Griggs A."/>
            <person name="Gujja S."/>
            <person name="Heilman E."/>
            <person name="Heiman D."/>
            <person name="Howarth C."/>
            <person name="Mehta T."/>
            <person name="Neiman D."/>
            <person name="Pearson M."/>
            <person name="Roberts A."/>
            <person name="Saif S."/>
            <person name="Shea T."/>
            <person name="Shenoy N."/>
            <person name="Sisk P."/>
            <person name="Stolte C."/>
            <person name="Sykes S."/>
            <person name="White J."/>
            <person name="Yandava C."/>
            <person name="Haas B."/>
            <person name="Nusbaum C."/>
            <person name="Birren B."/>
        </authorList>
    </citation>
    <scope>NUCLEOTIDE SEQUENCE [LARGE SCALE GENOMIC DNA]</scope>
    <source>
        <strain evidence="10">ATCC 50818</strain>
    </source>
</reference>
<dbReference type="EMBL" id="GL832964">
    <property type="protein sequence ID" value="EGD72618.1"/>
    <property type="molecule type" value="Genomic_DNA"/>
</dbReference>
<evidence type="ECO:0000256" key="6">
    <source>
        <dbReference type="ARBA" id="ARBA00022927"/>
    </source>
</evidence>
<evidence type="ECO:0000256" key="7">
    <source>
        <dbReference type="ARBA" id="ARBA00022989"/>
    </source>
</evidence>
<keyword evidence="11" id="KW-1185">Reference proteome</keyword>
<dbReference type="InParanoid" id="F2U8B0"/>
<dbReference type="RefSeq" id="XP_004994441.1">
    <property type="nucleotide sequence ID" value="XM_004994384.1"/>
</dbReference>
<keyword evidence="8" id="KW-0496">Mitochondrion</keyword>
<dbReference type="Proteomes" id="UP000007799">
    <property type="component" value="Unassembled WGS sequence"/>
</dbReference>
<evidence type="ECO:0000313" key="11">
    <source>
        <dbReference type="Proteomes" id="UP000007799"/>
    </source>
</evidence>
<dbReference type="AlphaFoldDB" id="F2U8B0"/>
<keyword evidence="3" id="KW-0813">Transport</keyword>
<keyword evidence="4" id="KW-0812">Transmembrane</keyword>
<evidence type="ECO:0000256" key="9">
    <source>
        <dbReference type="ARBA" id="ARBA00023136"/>
    </source>
</evidence>
<dbReference type="GO" id="GO:0005742">
    <property type="term" value="C:mitochondrial outer membrane translocase complex"/>
    <property type="evidence" value="ECO:0007669"/>
    <property type="project" value="InterPro"/>
</dbReference>
<sequence length="51" mass="5538">MEPKTAEKVQAAIEVAKTVFKWTYIPALIYFGLNTGPAPRPTLADVFTLGA</sequence>
<dbReference type="GO" id="GO:0030150">
    <property type="term" value="P:protein import into mitochondrial matrix"/>
    <property type="evidence" value="ECO:0007669"/>
    <property type="project" value="InterPro"/>
</dbReference>
<keyword evidence="5" id="KW-1000">Mitochondrion outer membrane</keyword>
<evidence type="ECO:0000256" key="1">
    <source>
        <dbReference type="ARBA" id="ARBA00004572"/>
    </source>
</evidence>
<accession>F2U8B0</accession>
<proteinExistence type="inferred from homology"/>
<evidence type="ECO:0000256" key="3">
    <source>
        <dbReference type="ARBA" id="ARBA00022448"/>
    </source>
</evidence>
<protein>
    <submittedName>
        <fullName evidence="10">Uncharacterized protein</fullName>
    </submittedName>
</protein>
<evidence type="ECO:0000256" key="2">
    <source>
        <dbReference type="ARBA" id="ARBA00010917"/>
    </source>
</evidence>
<dbReference type="OrthoDB" id="284357at2759"/>
<dbReference type="KEGG" id="sre:PTSG_12160"/>
<organism evidence="11">
    <name type="scientific">Salpingoeca rosetta (strain ATCC 50818 / BSB-021)</name>
    <dbReference type="NCBI Taxonomy" id="946362"/>
    <lineage>
        <taxon>Eukaryota</taxon>
        <taxon>Choanoflagellata</taxon>
        <taxon>Craspedida</taxon>
        <taxon>Salpingoecidae</taxon>
        <taxon>Salpingoeca</taxon>
    </lineage>
</organism>
<gene>
    <name evidence="10" type="ORF">PTSG_12160</name>
</gene>
<dbReference type="GeneID" id="16075024"/>
<dbReference type="InterPro" id="IPR012621">
    <property type="entry name" value="Tom7"/>
</dbReference>